<sequence length="449" mass="48380">MMKKISLFAVASLLLAGLWRDTDGNLVSAHAGCVTVDKDTGKFWLFGEYKVEGHTEGGGVSVYSSSDLATWESHGLALAPVPGHGYISPENIIQRPKVVYSKISNEYRMWWHADNTTYGLLLQGFAPSPNISGSYTFVSATAPLGNWSQDFGMFTDYKDGRSYALYSNGDGRDGRDAYLTAYDDTSALESIVHRFGKYDLEAPAIVQTDSSYYALMSHKTGYRPNNVVAFRADSPGPWPQPFTVAPPNTRTFSSQSGSVLRIAGSRATTNLYLGDQWDASSLWESRLQLQWHDVYDLDVQTGEWAAMAGTERRAADARKTTSGGAGGGGEAAAGIRGNDSTVTFQGVRGAGQKKGPQPQSVSDAPGGAPDRIGGAWQLRRIASVVRDTHKGVVLSAPLLLALDEGDANTITVGGLYNGFDYKGADLEKIVVYPPETGICKGRRCWTVIG</sequence>
<feature type="signal peptide" evidence="2">
    <location>
        <begin position="1"/>
        <end position="24"/>
    </location>
</feature>
<dbReference type="GeneID" id="85330618"/>
<reference evidence="3" key="1">
    <citation type="submission" date="2023-06" db="EMBL/GenBank/DDBJ databases">
        <title>Genome-scale phylogeny and comparative genomics of the fungal order Sordariales.</title>
        <authorList>
            <consortium name="Lawrence Berkeley National Laboratory"/>
            <person name="Hensen N."/>
            <person name="Bonometti L."/>
            <person name="Westerberg I."/>
            <person name="Brannstrom I.O."/>
            <person name="Guillou S."/>
            <person name="Cros-Aarteil S."/>
            <person name="Calhoun S."/>
            <person name="Haridas S."/>
            <person name="Kuo A."/>
            <person name="Mondo S."/>
            <person name="Pangilinan J."/>
            <person name="Riley R."/>
            <person name="LaButti K."/>
            <person name="Andreopoulos B."/>
            <person name="Lipzen A."/>
            <person name="Chen C."/>
            <person name="Yanf M."/>
            <person name="Daum C."/>
            <person name="Ng V."/>
            <person name="Clum A."/>
            <person name="Steindorff A."/>
            <person name="Ohm R."/>
            <person name="Martin F."/>
            <person name="Silar P."/>
            <person name="Natvig D."/>
            <person name="Lalanne C."/>
            <person name="Gautier V."/>
            <person name="Ament-velasquez S.L."/>
            <person name="Kruys A."/>
            <person name="Hutchinson M.I."/>
            <person name="Powell A.J."/>
            <person name="Barry K."/>
            <person name="Miller A.N."/>
            <person name="Grigoriev I.V."/>
            <person name="Debuchy R."/>
            <person name="Gladieux P."/>
            <person name="Thoren M.H."/>
            <person name="Johannesson H."/>
        </authorList>
    </citation>
    <scope>NUCLEOTIDE SEQUENCE</scope>
    <source>
        <strain evidence="3">SMH2392-1A</strain>
    </source>
</reference>
<feature type="compositionally biased region" description="Basic and acidic residues" evidence="1">
    <location>
        <begin position="310"/>
        <end position="319"/>
    </location>
</feature>
<evidence type="ECO:0000313" key="4">
    <source>
        <dbReference type="Proteomes" id="UP001172101"/>
    </source>
</evidence>
<keyword evidence="4" id="KW-1185">Reference proteome</keyword>
<dbReference type="Proteomes" id="UP001172101">
    <property type="component" value="Unassembled WGS sequence"/>
</dbReference>
<feature type="region of interest" description="Disordered" evidence="1">
    <location>
        <begin position="310"/>
        <end position="369"/>
    </location>
</feature>
<evidence type="ECO:0000256" key="2">
    <source>
        <dbReference type="SAM" id="SignalP"/>
    </source>
</evidence>
<dbReference type="Gene3D" id="2.115.10.20">
    <property type="entry name" value="Glycosyl hydrolase domain, family 43"/>
    <property type="match status" value="1"/>
</dbReference>
<gene>
    <name evidence="3" type="ORF">B0T26DRAFT_814088</name>
</gene>
<feature type="chain" id="PRO_5041394153" evidence="2">
    <location>
        <begin position="25"/>
        <end position="449"/>
    </location>
</feature>
<dbReference type="EMBL" id="JAUIRO010000006">
    <property type="protein sequence ID" value="KAK0709395.1"/>
    <property type="molecule type" value="Genomic_DNA"/>
</dbReference>
<evidence type="ECO:0000313" key="3">
    <source>
        <dbReference type="EMBL" id="KAK0709395.1"/>
    </source>
</evidence>
<dbReference type="InterPro" id="IPR023296">
    <property type="entry name" value="Glyco_hydro_beta-prop_sf"/>
</dbReference>
<comment type="caution">
    <text evidence="3">The sequence shown here is derived from an EMBL/GenBank/DDBJ whole genome shotgun (WGS) entry which is preliminary data.</text>
</comment>
<name>A0AA40A571_9PEZI</name>
<keyword evidence="3" id="KW-0378">Hydrolase</keyword>
<proteinExistence type="predicted"/>
<protein>
    <submittedName>
        <fullName evidence="3">Glycoside hydrolase family 43 protein</fullName>
    </submittedName>
</protein>
<dbReference type="RefSeq" id="XP_060292699.1">
    <property type="nucleotide sequence ID" value="XM_060447348.1"/>
</dbReference>
<dbReference type="PANTHER" id="PTHR22925">
    <property type="entry name" value="GLYCOSYL HYDROLASE 43 FAMILY MEMBER"/>
    <property type="match status" value="1"/>
</dbReference>
<accession>A0AA40A571</accession>
<organism evidence="3 4">
    <name type="scientific">Lasiosphaeria miniovina</name>
    <dbReference type="NCBI Taxonomy" id="1954250"/>
    <lineage>
        <taxon>Eukaryota</taxon>
        <taxon>Fungi</taxon>
        <taxon>Dikarya</taxon>
        <taxon>Ascomycota</taxon>
        <taxon>Pezizomycotina</taxon>
        <taxon>Sordariomycetes</taxon>
        <taxon>Sordariomycetidae</taxon>
        <taxon>Sordariales</taxon>
        <taxon>Lasiosphaeriaceae</taxon>
        <taxon>Lasiosphaeria</taxon>
    </lineage>
</organism>
<dbReference type="AlphaFoldDB" id="A0AA40A571"/>
<dbReference type="SUPFAM" id="SSF75005">
    <property type="entry name" value="Arabinanase/levansucrase/invertase"/>
    <property type="match status" value="1"/>
</dbReference>
<evidence type="ECO:0000256" key="1">
    <source>
        <dbReference type="SAM" id="MobiDB-lite"/>
    </source>
</evidence>
<keyword evidence="2" id="KW-0732">Signal</keyword>
<dbReference type="GO" id="GO:0016787">
    <property type="term" value="F:hydrolase activity"/>
    <property type="evidence" value="ECO:0007669"/>
    <property type="project" value="UniProtKB-KW"/>
</dbReference>
<dbReference type="PANTHER" id="PTHR22925:SF39">
    <property type="entry name" value="PUTATIVE (AFU_ORTHOLOGUE AFUA_5G14190)-RELATED"/>
    <property type="match status" value="1"/>
</dbReference>